<sequence>MISPLAYIHPEAKIGENVEIGPFVFIDKNVVIGDNNTI</sequence>
<dbReference type="Pfam" id="PF00132">
    <property type="entry name" value="Hexapep"/>
    <property type="match status" value="1"/>
</dbReference>
<proteinExistence type="predicted"/>
<reference evidence="1" key="1">
    <citation type="journal article" date="2013" name="Environ. Microbiol.">
        <title>Microbiota from the distal guts of lean and obese adolescents exhibit partial functional redundancy besides clear differences in community structure.</title>
        <authorList>
            <person name="Ferrer M."/>
            <person name="Ruiz A."/>
            <person name="Lanza F."/>
            <person name="Haange S.B."/>
            <person name="Oberbach A."/>
            <person name="Till H."/>
            <person name="Bargiela R."/>
            <person name="Campoy C."/>
            <person name="Segura M.T."/>
            <person name="Richter M."/>
            <person name="von Bergen M."/>
            <person name="Seifert J."/>
            <person name="Suarez A."/>
        </authorList>
    </citation>
    <scope>NUCLEOTIDE SEQUENCE</scope>
</reference>
<dbReference type="EMBL" id="AJWY01008227">
    <property type="protein sequence ID" value="EKC61811.1"/>
    <property type="molecule type" value="Genomic_DNA"/>
</dbReference>
<gene>
    <name evidence="1" type="ORF">LEA_12163</name>
</gene>
<comment type="caution">
    <text evidence="1">The sequence shown here is derived from an EMBL/GenBank/DDBJ whole genome shotgun (WGS) entry which is preliminary data.</text>
</comment>
<dbReference type="InterPro" id="IPR001451">
    <property type="entry name" value="Hexapep"/>
</dbReference>
<dbReference type="InterPro" id="IPR011004">
    <property type="entry name" value="Trimer_LpxA-like_sf"/>
</dbReference>
<name>K1TR19_9ZZZZ</name>
<dbReference type="Gene3D" id="2.160.10.10">
    <property type="entry name" value="Hexapeptide repeat proteins"/>
    <property type="match status" value="1"/>
</dbReference>
<dbReference type="SUPFAM" id="SSF51161">
    <property type="entry name" value="Trimeric LpxA-like enzymes"/>
    <property type="match status" value="1"/>
</dbReference>
<evidence type="ECO:0000313" key="1">
    <source>
        <dbReference type="EMBL" id="EKC61811.1"/>
    </source>
</evidence>
<evidence type="ECO:0008006" key="2">
    <source>
        <dbReference type="Google" id="ProtNLM"/>
    </source>
</evidence>
<dbReference type="AlphaFoldDB" id="K1TR19"/>
<accession>K1TR19</accession>
<protein>
    <recommendedName>
        <fullName evidence="2">Acyl-[acyl-carrier-protein]--UDP-N-acetylglucosamine O-acyltransferase</fullName>
    </recommendedName>
</protein>
<organism evidence="1">
    <name type="scientific">human gut metagenome</name>
    <dbReference type="NCBI Taxonomy" id="408170"/>
    <lineage>
        <taxon>unclassified sequences</taxon>
        <taxon>metagenomes</taxon>
        <taxon>organismal metagenomes</taxon>
    </lineage>
</organism>
<feature type="non-terminal residue" evidence="1">
    <location>
        <position position="38"/>
    </location>
</feature>